<evidence type="ECO:0000256" key="5">
    <source>
        <dbReference type="ARBA" id="ARBA00022816"/>
    </source>
</evidence>
<feature type="compositionally biased region" description="Low complexity" evidence="12">
    <location>
        <begin position="328"/>
        <end position="340"/>
    </location>
</feature>
<evidence type="ECO:0000313" key="14">
    <source>
        <dbReference type="Proteomes" id="UP000190831"/>
    </source>
</evidence>
<evidence type="ECO:0000256" key="12">
    <source>
        <dbReference type="SAM" id="MobiDB-lite"/>
    </source>
</evidence>
<feature type="compositionally biased region" description="Low complexity" evidence="12">
    <location>
        <begin position="348"/>
        <end position="385"/>
    </location>
</feature>
<evidence type="ECO:0000256" key="11">
    <source>
        <dbReference type="RuleBase" id="RU362142"/>
    </source>
</evidence>
<dbReference type="STRING" id="4955.A0A1G4MBM0"/>
<evidence type="ECO:0000256" key="1">
    <source>
        <dbReference type="ARBA" id="ARBA00004406"/>
    </source>
</evidence>
<dbReference type="GO" id="GO:0048309">
    <property type="term" value="P:endoplasmic reticulum inheritance"/>
    <property type="evidence" value="ECO:0007669"/>
    <property type="project" value="InterPro"/>
</dbReference>
<accession>A0A1G4MBM0</accession>
<evidence type="ECO:0000256" key="4">
    <source>
        <dbReference type="ARBA" id="ARBA00022448"/>
    </source>
</evidence>
<protein>
    <recommendedName>
        <fullName evidence="3 11">SWI5-dependent HO expression protein 3</fullName>
    </recommendedName>
</protein>
<comment type="function">
    <text evidence="10">RNA-binding protein that binds specific mRNAs including the ASH1 mRNA, coding for a repressor of the HO endonuclease. Part of the mRNA localization machinery that restricts accumulation of certain proteins to the bud and in the daughter cell. Required for the delivery of cortical endoplasmic reticulum into the emerging bud.</text>
</comment>
<dbReference type="OrthoDB" id="6088208at2759"/>
<evidence type="ECO:0000256" key="2">
    <source>
        <dbReference type="ARBA" id="ARBA00008123"/>
    </source>
</evidence>
<reference evidence="13 14" key="1">
    <citation type="submission" date="2016-03" db="EMBL/GenBank/DDBJ databases">
        <authorList>
            <person name="Devillers H."/>
        </authorList>
    </citation>
    <scope>NUCLEOTIDE SEQUENCE [LARGE SCALE GENOMIC DNA]</scope>
    <source>
        <strain evidence="13">CBS 6772</strain>
    </source>
</reference>
<keyword evidence="4 11" id="KW-0813">Transport</keyword>
<evidence type="ECO:0000256" key="6">
    <source>
        <dbReference type="ARBA" id="ARBA00022824"/>
    </source>
</evidence>
<evidence type="ECO:0000256" key="8">
    <source>
        <dbReference type="ARBA" id="ARBA00023054"/>
    </source>
</evidence>
<feature type="coiled-coil region" evidence="11">
    <location>
        <begin position="98"/>
        <end position="146"/>
    </location>
</feature>
<feature type="compositionally biased region" description="Low complexity" evidence="12">
    <location>
        <begin position="395"/>
        <end position="409"/>
    </location>
</feature>
<dbReference type="Proteomes" id="UP000190831">
    <property type="component" value="Chromosome D"/>
</dbReference>
<feature type="region of interest" description="Disordered" evidence="12">
    <location>
        <begin position="1"/>
        <end position="20"/>
    </location>
</feature>
<dbReference type="OMA" id="HFMANIN"/>
<keyword evidence="5 11" id="KW-0509">mRNA transport</keyword>
<organism evidence="13 14">
    <name type="scientific">Lachancea fermentati</name>
    <name type="common">Zygosaccharomyces fermentati</name>
    <dbReference type="NCBI Taxonomy" id="4955"/>
    <lineage>
        <taxon>Eukaryota</taxon>
        <taxon>Fungi</taxon>
        <taxon>Dikarya</taxon>
        <taxon>Ascomycota</taxon>
        <taxon>Saccharomycotina</taxon>
        <taxon>Saccharomycetes</taxon>
        <taxon>Saccharomycetales</taxon>
        <taxon>Saccharomycetaceae</taxon>
        <taxon>Lachancea</taxon>
    </lineage>
</organism>
<sequence length="432" mass="47694">MAESPSNFGTDLGSPVKVSPSKLAMNHGAFLANMNNGDSPTKVPGVGAGSSSTKVIESLHAQIDNLTTTNLQLTVQSNNLLSRLESANTKQSKQLETISTLKHENDNLNAMLARKERRLKEAEQELVQLKSSFESTSLENQNLQQEMKTSCQRENALDQKLQLLQVQYDALADGQKRYRDLYEKEVAELRSNLQVLKKENDIFITKNIRNVVNNSSVLQQKLNQYGSKFKGLESLSNEHMETLSQRVDKFALELDLPRWQELYKETRDMALEYAREMNLKIPQSFTEQHNTKITVESKFKTPDSTPPLASNGGTFAHPQIRIPKVRNSSSNKRSSFYGSSGPIVGTLPSTSSASSPSVNSLPGVKRSSSTRVSSPPSRSFSEFESNGTGTNTAVPSTAAKLSRSSSRKSSAPKKKREPSHSRNRSASVIMGP</sequence>
<keyword evidence="14" id="KW-1185">Reference proteome</keyword>
<keyword evidence="8 11" id="KW-0175">Coiled coil</keyword>
<proteinExistence type="inferred from homology"/>
<dbReference type="GO" id="GO:0005789">
    <property type="term" value="C:endoplasmic reticulum membrane"/>
    <property type="evidence" value="ECO:0007669"/>
    <property type="project" value="UniProtKB-SubCell"/>
</dbReference>
<dbReference type="GO" id="GO:0051028">
    <property type="term" value="P:mRNA transport"/>
    <property type="evidence" value="ECO:0007669"/>
    <property type="project" value="UniProtKB-UniRule"/>
</dbReference>
<comment type="subcellular location">
    <subcellularLocation>
        <location evidence="1 11">Endoplasmic reticulum membrane</location>
        <topology evidence="1 11">Peripheral membrane protein</topology>
    </subcellularLocation>
</comment>
<dbReference type="AlphaFoldDB" id="A0A1G4MBM0"/>
<keyword evidence="7 11" id="KW-0694">RNA-binding</keyword>
<gene>
    <name evidence="11" type="primary">SHE3</name>
    <name evidence="13" type="ORF">LAFE_0D09714G</name>
</gene>
<feature type="compositionally biased region" description="Basic residues" evidence="12">
    <location>
        <begin position="410"/>
        <end position="423"/>
    </location>
</feature>
<evidence type="ECO:0000256" key="9">
    <source>
        <dbReference type="ARBA" id="ARBA00023136"/>
    </source>
</evidence>
<keyword evidence="9 11" id="KW-0472">Membrane</keyword>
<evidence type="ECO:0000256" key="7">
    <source>
        <dbReference type="ARBA" id="ARBA00022884"/>
    </source>
</evidence>
<keyword evidence="6 11" id="KW-0256">Endoplasmic reticulum</keyword>
<dbReference type="Pfam" id="PF17078">
    <property type="entry name" value="SHE3"/>
    <property type="match status" value="1"/>
</dbReference>
<dbReference type="EMBL" id="LT598492">
    <property type="protein sequence ID" value="SCW01308.1"/>
    <property type="molecule type" value="Genomic_DNA"/>
</dbReference>
<evidence type="ECO:0000256" key="10">
    <source>
        <dbReference type="ARBA" id="ARBA00024975"/>
    </source>
</evidence>
<evidence type="ECO:0000256" key="3">
    <source>
        <dbReference type="ARBA" id="ARBA00019884"/>
    </source>
</evidence>
<feature type="region of interest" description="Disordered" evidence="12">
    <location>
        <begin position="296"/>
        <end position="432"/>
    </location>
</feature>
<dbReference type="InterPro" id="IPR031398">
    <property type="entry name" value="She3"/>
</dbReference>
<name>A0A1G4MBM0_LACFM</name>
<evidence type="ECO:0000313" key="13">
    <source>
        <dbReference type="EMBL" id="SCW01308.1"/>
    </source>
</evidence>
<dbReference type="GO" id="GO:0003723">
    <property type="term" value="F:RNA binding"/>
    <property type="evidence" value="ECO:0007669"/>
    <property type="project" value="UniProtKB-KW"/>
</dbReference>
<comment type="similarity">
    <text evidence="2 11">Belongs to the SHE3 family.</text>
</comment>